<evidence type="ECO:0000313" key="8">
    <source>
        <dbReference type="EMBL" id="PYB81392.1"/>
    </source>
</evidence>
<dbReference type="InterPro" id="IPR032675">
    <property type="entry name" value="LRR_dom_sf"/>
</dbReference>
<name>A0A2V4I4B9_9PSED</name>
<keyword evidence="6" id="KW-0833">Ubl conjugation pathway</keyword>
<dbReference type="PANTHER" id="PTHR48051:SF1">
    <property type="entry name" value="RAS SUPPRESSOR PROTEIN 1"/>
    <property type="match status" value="1"/>
</dbReference>
<keyword evidence="6" id="KW-0964">Secreted</keyword>
<keyword evidence="6" id="KW-0808">Transferase</keyword>
<evidence type="ECO:0000256" key="5">
    <source>
        <dbReference type="ARBA" id="ARBA00023026"/>
    </source>
</evidence>
<dbReference type="InterPro" id="IPR003591">
    <property type="entry name" value="Leu-rich_rpt_typical-subtyp"/>
</dbReference>
<dbReference type="InterPro" id="IPR029487">
    <property type="entry name" value="NEL_dom"/>
</dbReference>
<dbReference type="RefSeq" id="WP_110700975.1">
    <property type="nucleotide sequence ID" value="NZ_QJRO01000008.1"/>
</dbReference>
<keyword evidence="3" id="KW-0433">Leucine-rich repeat</keyword>
<evidence type="ECO:0000256" key="4">
    <source>
        <dbReference type="ARBA" id="ARBA00022737"/>
    </source>
</evidence>
<dbReference type="Pfam" id="PF14496">
    <property type="entry name" value="NEL"/>
    <property type="match status" value="1"/>
</dbReference>
<evidence type="ECO:0000313" key="9">
    <source>
        <dbReference type="Proteomes" id="UP000247620"/>
    </source>
</evidence>
<dbReference type="EMBL" id="QJRO01000008">
    <property type="protein sequence ID" value="PYB81392.1"/>
    <property type="molecule type" value="Genomic_DNA"/>
</dbReference>
<feature type="active site" description="Glycyl thioester intermediate" evidence="6">
    <location>
        <position position="1330"/>
    </location>
</feature>
<dbReference type="GO" id="GO:0016567">
    <property type="term" value="P:protein ubiquitination"/>
    <property type="evidence" value="ECO:0007669"/>
    <property type="project" value="InterPro"/>
</dbReference>
<dbReference type="InterPro" id="IPR001611">
    <property type="entry name" value="Leu-rich_rpt"/>
</dbReference>
<feature type="domain" description="NEL" evidence="7">
    <location>
        <begin position="1234"/>
        <end position="1605"/>
    </location>
</feature>
<evidence type="ECO:0000256" key="2">
    <source>
        <dbReference type="ARBA" id="ARBA00012483"/>
    </source>
</evidence>
<dbReference type="InterPro" id="IPR050216">
    <property type="entry name" value="LRR_domain-containing"/>
</dbReference>
<dbReference type="PROSITE" id="PS51450">
    <property type="entry name" value="LRR"/>
    <property type="match status" value="2"/>
</dbReference>
<dbReference type="Gene3D" id="1.20.58.360">
    <property type="entry name" value="Shigella T3SS effector IpaH defines"/>
    <property type="match status" value="1"/>
</dbReference>
<accession>A0A2V4I4B9</accession>
<gene>
    <name evidence="8" type="ORF">DMX07_14850</name>
</gene>
<dbReference type="EC" id="2.3.2.27" evidence="2"/>
<keyword evidence="5" id="KW-0843">Virulence</keyword>
<protein>
    <recommendedName>
        <fullName evidence="2">RING-type E3 ubiquitin transferase</fullName>
        <ecNumber evidence="2">2.3.2.27</ecNumber>
    </recommendedName>
</protein>
<organism evidence="8 9">
    <name type="scientific">Pseudomonas soli</name>
    <dbReference type="NCBI Taxonomy" id="1306993"/>
    <lineage>
        <taxon>Bacteria</taxon>
        <taxon>Pseudomonadati</taxon>
        <taxon>Pseudomonadota</taxon>
        <taxon>Gammaproteobacteria</taxon>
        <taxon>Pseudomonadales</taxon>
        <taxon>Pseudomonadaceae</taxon>
        <taxon>Pseudomonas</taxon>
    </lineage>
</organism>
<reference evidence="8 9" key="1">
    <citation type="submission" date="2018-06" db="EMBL/GenBank/DDBJ databases">
        <title>Pseudomonas diversity within urban Lake Michigan freshwaters.</title>
        <authorList>
            <person name="Batrich M."/>
            <person name="Hatzopoulos T."/>
            <person name="Putonti C."/>
        </authorList>
    </citation>
    <scope>NUCLEOTIDE SEQUENCE [LARGE SCALE GENOMIC DNA]</scope>
    <source>
        <strain evidence="8 9">LBp-160603</strain>
    </source>
</reference>
<comment type="catalytic activity">
    <reaction evidence="1">
        <text>S-ubiquitinyl-[E2 ubiquitin-conjugating enzyme]-L-cysteine + [acceptor protein]-L-lysine = [E2 ubiquitin-conjugating enzyme]-L-cysteine + N(6)-ubiquitinyl-[acceptor protein]-L-lysine.</text>
        <dbReference type="EC" id="2.3.2.27"/>
    </reaction>
</comment>
<evidence type="ECO:0000256" key="3">
    <source>
        <dbReference type="ARBA" id="ARBA00022614"/>
    </source>
</evidence>
<keyword evidence="4" id="KW-0677">Repeat</keyword>
<evidence type="ECO:0000256" key="1">
    <source>
        <dbReference type="ARBA" id="ARBA00000900"/>
    </source>
</evidence>
<evidence type="ECO:0000256" key="6">
    <source>
        <dbReference type="PROSITE-ProRule" id="PRU01398"/>
    </source>
</evidence>
<proteinExistence type="inferred from homology"/>
<dbReference type="GO" id="GO:0005737">
    <property type="term" value="C:cytoplasm"/>
    <property type="evidence" value="ECO:0007669"/>
    <property type="project" value="TreeGrafter"/>
</dbReference>
<dbReference type="GO" id="GO:0005576">
    <property type="term" value="C:extracellular region"/>
    <property type="evidence" value="ECO:0007669"/>
    <property type="project" value="UniProtKB-UniRule"/>
</dbReference>
<comment type="PTM">
    <text evidence="6">Ubiquitinated in the presence of host E1 ubiquitin-activating enzyme, E2 ubiquitin-conjugating enzyme and ubiquitin.</text>
</comment>
<dbReference type="Proteomes" id="UP000247620">
    <property type="component" value="Unassembled WGS sequence"/>
</dbReference>
<dbReference type="InterPro" id="IPR046673">
    <property type="entry name" value="ToxA_N"/>
</dbReference>
<dbReference type="PROSITE" id="PS52053">
    <property type="entry name" value="NEL"/>
    <property type="match status" value="1"/>
</dbReference>
<dbReference type="SUPFAM" id="SSF52058">
    <property type="entry name" value="L domain-like"/>
    <property type="match status" value="1"/>
</dbReference>
<dbReference type="PANTHER" id="PTHR48051">
    <property type="match status" value="1"/>
</dbReference>
<dbReference type="SMART" id="SM00369">
    <property type="entry name" value="LRR_TYP"/>
    <property type="match status" value="4"/>
</dbReference>
<evidence type="ECO:0000259" key="7">
    <source>
        <dbReference type="PROSITE" id="PS52053"/>
    </source>
</evidence>
<keyword evidence="6" id="KW-1035">Host cytoplasm</keyword>
<dbReference type="GO" id="GO:0061630">
    <property type="term" value="F:ubiquitin protein ligase activity"/>
    <property type="evidence" value="ECO:0007669"/>
    <property type="project" value="UniProtKB-EC"/>
</dbReference>
<keyword evidence="6" id="KW-0832">Ubl conjugation</keyword>
<comment type="caution">
    <text evidence="8">The sequence shown here is derived from an EMBL/GenBank/DDBJ whole genome shotgun (WGS) entry which is preliminary data.</text>
</comment>
<sequence>MTSPLPPLSAFIDARLPTWLRQAGQGRRATLESRIRASHSTSRQVREHLDMIATPQSFAEQKLEPSLREWYPNQSLPTSSQGWLWNIDSRRDMSWLEAALLNFAKGSRVRLATARHGDNLSLDNQRFVDGVRALDIGGQYQRLLRTSVDNARFRTMLALQDRNALAADLVIADLRGLLDPSQLALGEALVGKRDFTTSASGQRCALQCCSLRIFDTVIHGPLLMRRTPRGREESCFLYLPGDDTPLTGYPTFQHAAQALTRRLRNDRFRRHFARYIADFDKPHFFRRLRETLFPRYPYLGLRTPMPELTKGDRVSWLSQWFPPFGAIWQETLDHNARLPMAFVPWDGDCFEARARLAVQRLLADARTQAVPTAQRDAEQLAQQLEHWLSIGMTVLNLASLPLEVLQLPMLMVGGAQLVGTFLDGIHAANEGDADAAIHHLFDVIGNLAQFAVLGFAARGLAEPPGVLHDWLPAHGESGTRLWSGNLMPFSREAPWPVDTPLHATGLPRWNDKHWLILENRAFELEQGTADRWQLQPARGVRHKPVLRGSNGQGAWLLGHERPASWDTWQLLRRLGPPTRGLDDTLALRALQASSYDANALRKVIVEREPAPALLLDSLQALGADPVPLPVPGAGDETLARDFPSLSPRVRAQVLDEATREDLHMLREHRRVPLAIAESARLYQREARINRALQGFYQGQAGHADRDEVAFAVLSHMSGRDTSLRIELRQDTPEGKLLLAVGAPHLPAITLTRDALGYRYWQTGAMPADRVDLFHALFEALPEPQRRALELPEQTAQGLRDALFLRAHTQRDQVAAALRMPPLRKLFRLPGRLADGRLGYALSGRGQGWLTEDELFDQLYPEDPLNNREQLRLRLREEAGSRPGAFERLLEAQRADFNTLDIGLQRWIDLTAPDPADTFHVRRNARSSAALSIRRAWRRQGTPDSESTLNHVVLQLDAEHLAELPRMETRLSHVRHLALSNLQDLYNANIDPFLRAFPNLRYLDLTQCRLNELPEALGELTQLRSLDLSGNRLDIDSEASLGLLTRLPRLERLLLTGAVENISAESLQRLSSLQHLWLLVADENYLAWEAEHFQALQQWPALTHLSLSLNDITLTEQSRAALNGLNRLQTMYLSDNPLDMAPDLTGWQRLQRLDLEDSALSQWPIGIEQLLNQRPLQLRELDLSSNLLEDAPHLRDSAFAQALRAGEDVSYNLNGNPFSERALLRLVDAGLTPVTGSSEAQLWRSDWPEDLQLHVTNTAQAPQWRPLYALFERLPQTPDFQRSPTTMSRRMQDILITLADLEPATHDVPGWGRAELQQQINDLLRDAGQECVDQAELLFQQVETQVNVWRTVARAPANASDTQVAIDTATALLRQQRLDERIGALFNARATRRRVLAQAPDQAAPALDPDDDLPDEQLTAPNYPLDEVEMALHARMQLQTRLNLPSQPQVIRFDYLARLSGPTLQRLAADVEQYSNLARLAEWATDQAFWQGWMRRLHPARFTALVNEWAGASEYFDTLSEAGPVDTVYTGPTVPQAFIDVLVRDYPAIQWQRDGWLLRVDLVSGRYVDEGTLYLGISSVLLSTRQQAETSLMGSLTRETLGLRPA</sequence>
<comment type="similarity">
    <text evidence="6">Belongs to the LRR-containing bacterial E3 ligase family.</text>
</comment>
<dbReference type="Pfam" id="PF00560">
    <property type="entry name" value="LRR_1"/>
    <property type="match status" value="1"/>
</dbReference>
<dbReference type="Pfam" id="PF20178">
    <property type="entry name" value="ToxA_N"/>
    <property type="match status" value="1"/>
</dbReference>
<dbReference type="Gene3D" id="3.80.10.10">
    <property type="entry name" value="Ribonuclease Inhibitor"/>
    <property type="match status" value="1"/>
</dbReference>